<sequence length="107" mass="12199">MDIDMNKVMHDNTDIGINESTLEWPSSRDKLMGRHGCRPNVALTNLIKQKLLIEKSIGYYTMRDRVHSLWKPSGSLDFLDIELLEDSRLGDTASPGRQACAWARKPQ</sequence>
<dbReference type="AlphaFoldDB" id="A0AAV1XA35"/>
<protein>
    <submittedName>
        <fullName evidence="1">Uncharacterized protein</fullName>
    </submittedName>
</protein>
<evidence type="ECO:0000313" key="1">
    <source>
        <dbReference type="EMBL" id="CAL0318471.1"/>
    </source>
</evidence>
<proteinExistence type="predicted"/>
<gene>
    <name evidence="1" type="ORF">LLUT_LOCUS19531</name>
</gene>
<dbReference type="Proteomes" id="UP001497480">
    <property type="component" value="Unassembled WGS sequence"/>
</dbReference>
<dbReference type="EMBL" id="CAXHTB010000013">
    <property type="protein sequence ID" value="CAL0318471.1"/>
    <property type="molecule type" value="Genomic_DNA"/>
</dbReference>
<accession>A0AAV1XA35</accession>
<name>A0AAV1XA35_LUPLU</name>
<comment type="caution">
    <text evidence="1">The sequence shown here is derived from an EMBL/GenBank/DDBJ whole genome shotgun (WGS) entry which is preliminary data.</text>
</comment>
<evidence type="ECO:0000313" key="2">
    <source>
        <dbReference type="Proteomes" id="UP001497480"/>
    </source>
</evidence>
<organism evidence="1 2">
    <name type="scientific">Lupinus luteus</name>
    <name type="common">European yellow lupine</name>
    <dbReference type="NCBI Taxonomy" id="3873"/>
    <lineage>
        <taxon>Eukaryota</taxon>
        <taxon>Viridiplantae</taxon>
        <taxon>Streptophyta</taxon>
        <taxon>Embryophyta</taxon>
        <taxon>Tracheophyta</taxon>
        <taxon>Spermatophyta</taxon>
        <taxon>Magnoliopsida</taxon>
        <taxon>eudicotyledons</taxon>
        <taxon>Gunneridae</taxon>
        <taxon>Pentapetalae</taxon>
        <taxon>rosids</taxon>
        <taxon>fabids</taxon>
        <taxon>Fabales</taxon>
        <taxon>Fabaceae</taxon>
        <taxon>Papilionoideae</taxon>
        <taxon>50 kb inversion clade</taxon>
        <taxon>genistoids sensu lato</taxon>
        <taxon>core genistoids</taxon>
        <taxon>Genisteae</taxon>
        <taxon>Lupinus</taxon>
    </lineage>
</organism>
<keyword evidence="2" id="KW-1185">Reference proteome</keyword>
<reference evidence="1 2" key="1">
    <citation type="submission" date="2024-03" db="EMBL/GenBank/DDBJ databases">
        <authorList>
            <person name="Martinez-Hernandez J."/>
        </authorList>
    </citation>
    <scope>NUCLEOTIDE SEQUENCE [LARGE SCALE GENOMIC DNA]</scope>
</reference>